<name>A0A0F9UGR2_9ZZZZ</name>
<proteinExistence type="predicted"/>
<dbReference type="AlphaFoldDB" id="A0A0F9UGR2"/>
<accession>A0A0F9UGR2</accession>
<sequence length="86" mass="9899">MNRCGKCGFHWEGNSRVKCPNCIATPIYFVEYYIRGSGALPKNQRFSDLEKARKFAKDKKTQGNIVTILQAQDNQEIWQAKGIEFL</sequence>
<evidence type="ECO:0000313" key="1">
    <source>
        <dbReference type="EMBL" id="KKN52778.1"/>
    </source>
</evidence>
<gene>
    <name evidence="1" type="ORF">LCGC14_0608960</name>
</gene>
<dbReference type="EMBL" id="LAZR01001004">
    <property type="protein sequence ID" value="KKN52778.1"/>
    <property type="molecule type" value="Genomic_DNA"/>
</dbReference>
<reference evidence="1" key="1">
    <citation type="journal article" date="2015" name="Nature">
        <title>Complex archaea that bridge the gap between prokaryotes and eukaryotes.</title>
        <authorList>
            <person name="Spang A."/>
            <person name="Saw J.H."/>
            <person name="Jorgensen S.L."/>
            <person name="Zaremba-Niedzwiedzka K."/>
            <person name="Martijn J."/>
            <person name="Lind A.E."/>
            <person name="van Eijk R."/>
            <person name="Schleper C."/>
            <person name="Guy L."/>
            <person name="Ettema T.J."/>
        </authorList>
    </citation>
    <scope>NUCLEOTIDE SEQUENCE</scope>
</reference>
<comment type="caution">
    <text evidence="1">The sequence shown here is derived from an EMBL/GenBank/DDBJ whole genome shotgun (WGS) entry which is preliminary data.</text>
</comment>
<protein>
    <submittedName>
        <fullName evidence="1">Uncharacterized protein</fullName>
    </submittedName>
</protein>
<organism evidence="1">
    <name type="scientific">marine sediment metagenome</name>
    <dbReference type="NCBI Taxonomy" id="412755"/>
    <lineage>
        <taxon>unclassified sequences</taxon>
        <taxon>metagenomes</taxon>
        <taxon>ecological metagenomes</taxon>
    </lineage>
</organism>